<dbReference type="RefSeq" id="WP_024731975.1">
    <property type="nucleotide sequence ID" value="NZ_BAABYU010000001.1"/>
</dbReference>
<dbReference type="InterPro" id="IPR036890">
    <property type="entry name" value="HATPase_C_sf"/>
</dbReference>
<reference evidence="8 9" key="1">
    <citation type="submission" date="2018-08" db="EMBL/GenBank/DDBJ databases">
        <title>A genome reference for cultivated species of the human gut microbiota.</title>
        <authorList>
            <person name="Zou Y."/>
            <person name="Xue W."/>
            <person name="Luo G."/>
        </authorList>
    </citation>
    <scope>NUCLEOTIDE SEQUENCE [LARGE SCALE GENOMIC DNA]</scope>
    <source>
        <strain evidence="8 9">AF37-2AT</strain>
    </source>
</reference>
<evidence type="ECO:0000313" key="8">
    <source>
        <dbReference type="EMBL" id="RGE85035.1"/>
    </source>
</evidence>
<organism evidence="8 9">
    <name type="scientific">Sellimonas intestinalis</name>
    <dbReference type="NCBI Taxonomy" id="1653434"/>
    <lineage>
        <taxon>Bacteria</taxon>
        <taxon>Bacillati</taxon>
        <taxon>Bacillota</taxon>
        <taxon>Clostridia</taxon>
        <taxon>Lachnospirales</taxon>
        <taxon>Lachnospiraceae</taxon>
        <taxon>Sellimonas</taxon>
    </lineage>
</organism>
<protein>
    <recommendedName>
        <fullName evidence="2">histidine kinase</fullName>
        <ecNumber evidence="2">2.7.13.3</ecNumber>
    </recommendedName>
</protein>
<keyword evidence="4 8" id="KW-0808">Transferase</keyword>
<feature type="transmembrane region" description="Helical" evidence="6">
    <location>
        <begin position="86"/>
        <end position="108"/>
    </location>
</feature>
<accession>A0A3E3JZP3</accession>
<evidence type="ECO:0000256" key="3">
    <source>
        <dbReference type="ARBA" id="ARBA00022553"/>
    </source>
</evidence>
<keyword evidence="6" id="KW-0472">Membrane</keyword>
<dbReference type="EC" id="2.7.13.3" evidence="2"/>
<dbReference type="SMART" id="SM00387">
    <property type="entry name" value="HATPase_c"/>
    <property type="match status" value="1"/>
</dbReference>
<sequence length="425" mass="47692">MKSRNRFDLFLHAVFYSLITAAAAQFHINIFSPEFSVSLGIVFLASFSMLAQDFPVIPVSAISGIFVLLSRTFYGSFNGTSLGDAFVSSIPELFFYLFYGVLLTLYLVRMRKSSILLDTIALLFCDYAANFGELMLRLNINAFSASSQSGIIIAALFRTALILIFVTVFRRYHVVLLKKEQQDYYRHLSLLTARLQEEVIWMEKNTSLVESTMHSAYQLFERLRLDSGTKDAAKDALIIANDIHEIKKEYYLILRGLSEALLTEDGSRFLEFDELFTLLQTPVKQFAASLNKTLTFRLNGSCTFRTAHVYELLSVFRNLFMNAVEATKETEVSISVNVEETAHEIRCSVVDQGPGIAPESLPQIFDAGYSTKINYETGEISRGLGLNIVKGIVEEKLGGSIQAESCPGRTCFTIRLPKETLEGSE</sequence>
<evidence type="ECO:0000256" key="6">
    <source>
        <dbReference type="SAM" id="Phobius"/>
    </source>
</evidence>
<dbReference type="Proteomes" id="UP000261080">
    <property type="component" value="Unassembled WGS sequence"/>
</dbReference>
<dbReference type="PROSITE" id="PS50109">
    <property type="entry name" value="HIS_KIN"/>
    <property type="match status" value="1"/>
</dbReference>
<dbReference type="Gene3D" id="3.30.565.10">
    <property type="entry name" value="Histidine kinase-like ATPase, C-terminal domain"/>
    <property type="match status" value="1"/>
</dbReference>
<dbReference type="Pfam" id="PF02518">
    <property type="entry name" value="HATPase_c"/>
    <property type="match status" value="1"/>
</dbReference>
<feature type="transmembrane region" description="Helical" evidence="6">
    <location>
        <begin position="56"/>
        <end position="74"/>
    </location>
</feature>
<dbReference type="OrthoDB" id="1791938at2"/>
<dbReference type="AlphaFoldDB" id="A0A3E3JZP3"/>
<name>A0A3E3JZP3_9FIRM</name>
<dbReference type="InterPro" id="IPR004358">
    <property type="entry name" value="Sig_transdc_His_kin-like_C"/>
</dbReference>
<dbReference type="SUPFAM" id="SSF55874">
    <property type="entry name" value="ATPase domain of HSP90 chaperone/DNA topoisomerase II/histidine kinase"/>
    <property type="match status" value="1"/>
</dbReference>
<dbReference type="GO" id="GO:0000155">
    <property type="term" value="F:phosphorelay sensor kinase activity"/>
    <property type="evidence" value="ECO:0007669"/>
    <property type="project" value="TreeGrafter"/>
</dbReference>
<evidence type="ECO:0000259" key="7">
    <source>
        <dbReference type="PROSITE" id="PS50109"/>
    </source>
</evidence>
<dbReference type="InterPro" id="IPR003594">
    <property type="entry name" value="HATPase_dom"/>
</dbReference>
<evidence type="ECO:0000256" key="2">
    <source>
        <dbReference type="ARBA" id="ARBA00012438"/>
    </source>
</evidence>
<keyword evidence="5" id="KW-0902">Two-component regulatory system</keyword>
<dbReference type="PRINTS" id="PR00344">
    <property type="entry name" value="BCTRLSENSOR"/>
</dbReference>
<keyword evidence="9" id="KW-1185">Reference proteome</keyword>
<keyword evidence="6" id="KW-0812">Transmembrane</keyword>
<gene>
    <name evidence="8" type="ORF">DW016_14180</name>
</gene>
<feature type="transmembrane region" description="Helical" evidence="6">
    <location>
        <begin position="151"/>
        <end position="169"/>
    </location>
</feature>
<comment type="caution">
    <text evidence="8">The sequence shown here is derived from an EMBL/GenBank/DDBJ whole genome shotgun (WGS) entry which is preliminary data.</text>
</comment>
<feature type="transmembrane region" description="Helical" evidence="6">
    <location>
        <begin position="34"/>
        <end position="51"/>
    </location>
</feature>
<evidence type="ECO:0000256" key="5">
    <source>
        <dbReference type="ARBA" id="ARBA00023012"/>
    </source>
</evidence>
<feature type="transmembrane region" description="Helical" evidence="6">
    <location>
        <begin position="115"/>
        <end position="131"/>
    </location>
</feature>
<dbReference type="InterPro" id="IPR005467">
    <property type="entry name" value="His_kinase_dom"/>
</dbReference>
<proteinExistence type="predicted"/>
<feature type="domain" description="Histidine kinase" evidence="7">
    <location>
        <begin position="311"/>
        <end position="420"/>
    </location>
</feature>
<comment type="catalytic activity">
    <reaction evidence="1">
        <text>ATP + protein L-histidine = ADP + protein N-phospho-L-histidine.</text>
        <dbReference type="EC" id="2.7.13.3"/>
    </reaction>
</comment>
<evidence type="ECO:0000313" key="9">
    <source>
        <dbReference type="Proteomes" id="UP000261080"/>
    </source>
</evidence>
<keyword evidence="6" id="KW-1133">Transmembrane helix</keyword>
<dbReference type="PANTHER" id="PTHR43547:SF10">
    <property type="entry name" value="SENSOR HISTIDINE KINASE DCUS"/>
    <property type="match status" value="1"/>
</dbReference>
<dbReference type="EMBL" id="QVLX01000010">
    <property type="protein sequence ID" value="RGE85035.1"/>
    <property type="molecule type" value="Genomic_DNA"/>
</dbReference>
<dbReference type="PANTHER" id="PTHR43547">
    <property type="entry name" value="TWO-COMPONENT HISTIDINE KINASE"/>
    <property type="match status" value="1"/>
</dbReference>
<evidence type="ECO:0000256" key="4">
    <source>
        <dbReference type="ARBA" id="ARBA00022777"/>
    </source>
</evidence>
<keyword evidence="3" id="KW-0597">Phosphoprotein</keyword>
<evidence type="ECO:0000256" key="1">
    <source>
        <dbReference type="ARBA" id="ARBA00000085"/>
    </source>
</evidence>
<keyword evidence="4 8" id="KW-0418">Kinase</keyword>